<sequence length="107" mass="12433">MCRDGLSPVEVAVRHRLYWPDGTRKKSSQGNPGRRNMNLLVQALLDKYNEDHHLLGDLAYELDNVVCSRQIYEEEGGLINKFYHINLTAKTKGDDGFSQWRRQSVLW</sequence>
<dbReference type="EnsemblPlants" id="AET6Gv20430300.1">
    <property type="protein sequence ID" value="AET6Gv20430300.1"/>
    <property type="gene ID" value="AET6Gv20430300"/>
</dbReference>
<name>A0A453NNS0_AEGTS</name>
<keyword evidence="3" id="KW-1185">Reference proteome</keyword>
<dbReference type="AlphaFoldDB" id="A0A453NNS0"/>
<reference evidence="2" key="3">
    <citation type="journal article" date="2017" name="Nature">
        <title>Genome sequence of the progenitor of the wheat D genome Aegilops tauschii.</title>
        <authorList>
            <person name="Luo M.C."/>
            <person name="Gu Y.Q."/>
            <person name="Puiu D."/>
            <person name="Wang H."/>
            <person name="Twardziok S.O."/>
            <person name="Deal K.R."/>
            <person name="Huo N."/>
            <person name="Zhu T."/>
            <person name="Wang L."/>
            <person name="Wang Y."/>
            <person name="McGuire P.E."/>
            <person name="Liu S."/>
            <person name="Long H."/>
            <person name="Ramasamy R.K."/>
            <person name="Rodriguez J.C."/>
            <person name="Van S.L."/>
            <person name="Yuan L."/>
            <person name="Wang Z."/>
            <person name="Xia Z."/>
            <person name="Xiao L."/>
            <person name="Anderson O.D."/>
            <person name="Ouyang S."/>
            <person name="Liang Y."/>
            <person name="Zimin A.V."/>
            <person name="Pertea G."/>
            <person name="Qi P."/>
            <person name="Bennetzen J.L."/>
            <person name="Dai X."/>
            <person name="Dawson M.W."/>
            <person name="Muller H.G."/>
            <person name="Kugler K."/>
            <person name="Rivarola-Duarte L."/>
            <person name="Spannagl M."/>
            <person name="Mayer K.F.X."/>
            <person name="Lu F.H."/>
            <person name="Bevan M.W."/>
            <person name="Leroy P."/>
            <person name="Li P."/>
            <person name="You F.M."/>
            <person name="Sun Q."/>
            <person name="Liu Z."/>
            <person name="Lyons E."/>
            <person name="Wicker T."/>
            <person name="Salzberg S.L."/>
            <person name="Devos K.M."/>
            <person name="Dvorak J."/>
        </authorList>
    </citation>
    <scope>NUCLEOTIDE SEQUENCE [LARGE SCALE GENOMIC DNA]</scope>
    <source>
        <strain evidence="2">cv. AL8/78</strain>
    </source>
</reference>
<reference evidence="2" key="5">
    <citation type="journal article" date="2021" name="G3 (Bethesda)">
        <title>Aegilops tauschii genome assembly Aet v5.0 features greater sequence contiguity and improved annotation.</title>
        <authorList>
            <person name="Wang L."/>
            <person name="Zhu T."/>
            <person name="Rodriguez J.C."/>
            <person name="Deal K.R."/>
            <person name="Dubcovsky J."/>
            <person name="McGuire P.E."/>
            <person name="Lux T."/>
            <person name="Spannagl M."/>
            <person name="Mayer K.F.X."/>
            <person name="Baldrich P."/>
            <person name="Meyers B.C."/>
            <person name="Huo N."/>
            <person name="Gu Y.Q."/>
            <person name="Zhou H."/>
            <person name="Devos K.M."/>
            <person name="Bennetzen J.L."/>
            <person name="Unver T."/>
            <person name="Budak H."/>
            <person name="Gulick P.J."/>
            <person name="Galiba G."/>
            <person name="Kalapos B."/>
            <person name="Nelson D.R."/>
            <person name="Li P."/>
            <person name="You F.M."/>
            <person name="Luo M.C."/>
            <person name="Dvorak J."/>
        </authorList>
    </citation>
    <scope>NUCLEOTIDE SEQUENCE [LARGE SCALE GENOMIC DNA]</scope>
    <source>
        <strain evidence="2">cv. AL8/78</strain>
    </source>
</reference>
<evidence type="ECO:0000313" key="2">
    <source>
        <dbReference type="EnsemblPlants" id="AET6Gv20430300.1"/>
    </source>
</evidence>
<proteinExistence type="predicted"/>
<accession>A0A453NNS0</accession>
<reference evidence="3" key="2">
    <citation type="journal article" date="2017" name="Nat. Plants">
        <title>The Aegilops tauschii genome reveals multiple impacts of transposons.</title>
        <authorList>
            <person name="Zhao G."/>
            <person name="Zou C."/>
            <person name="Li K."/>
            <person name="Wang K."/>
            <person name="Li T."/>
            <person name="Gao L."/>
            <person name="Zhang X."/>
            <person name="Wang H."/>
            <person name="Yang Z."/>
            <person name="Liu X."/>
            <person name="Jiang W."/>
            <person name="Mao L."/>
            <person name="Kong X."/>
            <person name="Jiao Y."/>
            <person name="Jia J."/>
        </authorList>
    </citation>
    <scope>NUCLEOTIDE SEQUENCE [LARGE SCALE GENOMIC DNA]</scope>
    <source>
        <strain evidence="3">cv. AL8/78</strain>
    </source>
</reference>
<dbReference type="PANTHER" id="PTHR33326:SF27">
    <property type="match status" value="1"/>
</dbReference>
<reference evidence="3" key="1">
    <citation type="journal article" date="2014" name="Science">
        <title>Ancient hybridizations among the ancestral genomes of bread wheat.</title>
        <authorList>
            <consortium name="International Wheat Genome Sequencing Consortium,"/>
            <person name="Marcussen T."/>
            <person name="Sandve S.R."/>
            <person name="Heier L."/>
            <person name="Spannagl M."/>
            <person name="Pfeifer M."/>
            <person name="Jakobsen K.S."/>
            <person name="Wulff B.B."/>
            <person name="Steuernagel B."/>
            <person name="Mayer K.F."/>
            <person name="Olsen O.A."/>
        </authorList>
    </citation>
    <scope>NUCLEOTIDE SEQUENCE [LARGE SCALE GENOMIC DNA]</scope>
    <source>
        <strain evidence="3">cv. AL8/78</strain>
    </source>
</reference>
<dbReference type="PANTHER" id="PTHR33326">
    <property type="entry name" value="OS05G0543800 PROTEIN"/>
    <property type="match status" value="1"/>
</dbReference>
<evidence type="ECO:0000313" key="3">
    <source>
        <dbReference type="Proteomes" id="UP000015105"/>
    </source>
</evidence>
<reference evidence="2" key="4">
    <citation type="submission" date="2019-03" db="UniProtKB">
        <authorList>
            <consortium name="EnsemblPlants"/>
        </authorList>
    </citation>
    <scope>IDENTIFICATION</scope>
</reference>
<feature type="domain" description="DUF3615" evidence="1">
    <location>
        <begin position="41"/>
        <end position="95"/>
    </location>
</feature>
<dbReference type="InterPro" id="IPR022059">
    <property type="entry name" value="DUF3615"/>
</dbReference>
<dbReference type="Pfam" id="PF12274">
    <property type="entry name" value="DUF3615"/>
    <property type="match status" value="1"/>
</dbReference>
<dbReference type="Gramene" id="AET6Gv20430300.1">
    <property type="protein sequence ID" value="AET6Gv20430300.1"/>
    <property type="gene ID" value="AET6Gv20430300"/>
</dbReference>
<evidence type="ECO:0000259" key="1">
    <source>
        <dbReference type="Pfam" id="PF12274"/>
    </source>
</evidence>
<dbReference type="Proteomes" id="UP000015105">
    <property type="component" value="Chromosome 6D"/>
</dbReference>
<protein>
    <recommendedName>
        <fullName evidence="1">DUF3615 domain-containing protein</fullName>
    </recommendedName>
</protein>
<organism evidence="2 3">
    <name type="scientific">Aegilops tauschii subsp. strangulata</name>
    <name type="common">Goatgrass</name>
    <dbReference type="NCBI Taxonomy" id="200361"/>
    <lineage>
        <taxon>Eukaryota</taxon>
        <taxon>Viridiplantae</taxon>
        <taxon>Streptophyta</taxon>
        <taxon>Embryophyta</taxon>
        <taxon>Tracheophyta</taxon>
        <taxon>Spermatophyta</taxon>
        <taxon>Magnoliopsida</taxon>
        <taxon>Liliopsida</taxon>
        <taxon>Poales</taxon>
        <taxon>Poaceae</taxon>
        <taxon>BOP clade</taxon>
        <taxon>Pooideae</taxon>
        <taxon>Triticodae</taxon>
        <taxon>Triticeae</taxon>
        <taxon>Triticinae</taxon>
        <taxon>Aegilops</taxon>
    </lineage>
</organism>